<protein>
    <submittedName>
        <fullName evidence="2">Uncharacterized protein</fullName>
    </submittedName>
</protein>
<gene>
    <name evidence="2" type="ORF">GCM10009559_05910</name>
</gene>
<reference evidence="2 3" key="1">
    <citation type="journal article" date="2019" name="Int. J. Syst. Evol. Microbiol.">
        <title>The Global Catalogue of Microorganisms (GCM) 10K type strain sequencing project: providing services to taxonomists for standard genome sequencing and annotation.</title>
        <authorList>
            <consortium name="The Broad Institute Genomics Platform"/>
            <consortium name="The Broad Institute Genome Sequencing Center for Infectious Disease"/>
            <person name="Wu L."/>
            <person name="Ma J."/>
        </authorList>
    </citation>
    <scope>NUCLEOTIDE SEQUENCE [LARGE SCALE GENOMIC DNA]</scope>
    <source>
        <strain evidence="2 3">JCM 11117</strain>
    </source>
</reference>
<evidence type="ECO:0000313" key="2">
    <source>
        <dbReference type="EMBL" id="GAA0922406.1"/>
    </source>
</evidence>
<dbReference type="RefSeq" id="WP_343938577.1">
    <property type="nucleotide sequence ID" value="NZ_BAAAHP010000014.1"/>
</dbReference>
<comment type="caution">
    <text evidence="2">The sequence shown here is derived from an EMBL/GenBank/DDBJ whole genome shotgun (WGS) entry which is preliminary data.</text>
</comment>
<feature type="compositionally biased region" description="Basic and acidic residues" evidence="1">
    <location>
        <begin position="1"/>
        <end position="26"/>
    </location>
</feature>
<feature type="region of interest" description="Disordered" evidence="1">
    <location>
        <begin position="1"/>
        <end position="66"/>
    </location>
</feature>
<proteinExistence type="predicted"/>
<name>A0ABN1P5G4_9PSEU</name>
<feature type="compositionally biased region" description="Basic and acidic residues" evidence="1">
    <location>
        <begin position="50"/>
        <end position="60"/>
    </location>
</feature>
<accession>A0ABN1P5G4</accession>
<keyword evidence="3" id="KW-1185">Reference proteome</keyword>
<sequence length="66" mass="7245">MRDTATQDRRATDRELPGERAGRSEVPDPPGNDVERALAALYGDDDDVGEPPRDRGREAIEGLIAR</sequence>
<dbReference type="Proteomes" id="UP001499967">
    <property type="component" value="Unassembled WGS sequence"/>
</dbReference>
<dbReference type="EMBL" id="BAAAHP010000014">
    <property type="protein sequence ID" value="GAA0922406.1"/>
    <property type="molecule type" value="Genomic_DNA"/>
</dbReference>
<organism evidence="2 3">
    <name type="scientific">Pseudonocardia zijingensis</name>
    <dbReference type="NCBI Taxonomy" id="153376"/>
    <lineage>
        <taxon>Bacteria</taxon>
        <taxon>Bacillati</taxon>
        <taxon>Actinomycetota</taxon>
        <taxon>Actinomycetes</taxon>
        <taxon>Pseudonocardiales</taxon>
        <taxon>Pseudonocardiaceae</taxon>
        <taxon>Pseudonocardia</taxon>
    </lineage>
</organism>
<evidence type="ECO:0000256" key="1">
    <source>
        <dbReference type="SAM" id="MobiDB-lite"/>
    </source>
</evidence>
<evidence type="ECO:0000313" key="3">
    <source>
        <dbReference type="Proteomes" id="UP001499967"/>
    </source>
</evidence>